<sequence>MNEKSVTEAVLEKRLIEEMNKSISLEIQLIEQSQKIEELKTQLKEDEK</sequence>
<dbReference type="EMBL" id="OQ890314">
    <property type="protein sequence ID" value="WLJ25689.1"/>
    <property type="molecule type" value="Genomic_DNA"/>
</dbReference>
<evidence type="ECO:0000313" key="1">
    <source>
        <dbReference type="EMBL" id="WLJ25689.1"/>
    </source>
</evidence>
<name>A0AA50AEM6_9VIRU</name>
<accession>A0AA50AEM6</accession>
<reference evidence="1" key="1">
    <citation type="submission" date="2023-04" db="EMBL/GenBank/DDBJ databases">
        <title>The human skin virome in hidradenitis suppurativa patients.</title>
        <authorList>
            <person name="Jansen D."/>
        </authorList>
    </citation>
    <scope>NUCLEOTIDE SEQUENCE</scope>
    <source>
        <strain evidence="1">VC3_JansenPhageC</strain>
    </source>
</reference>
<proteinExistence type="predicted"/>
<protein>
    <submittedName>
        <fullName evidence="1">Uncharacterized protein</fullName>
    </submittedName>
</protein>
<organism evidence="1">
    <name type="scientific">Staphylococcus phage HS06</name>
    <dbReference type="NCBI Taxonomy" id="3056400"/>
    <lineage>
        <taxon>Viruses</taxon>
    </lineage>
</organism>